<dbReference type="InterPro" id="IPR013087">
    <property type="entry name" value="Znf_C2H2_type"/>
</dbReference>
<name>A0AAV5WAL9_9BILA</name>
<dbReference type="GO" id="GO:0008270">
    <property type="term" value="F:zinc ion binding"/>
    <property type="evidence" value="ECO:0007669"/>
    <property type="project" value="UniProtKB-KW"/>
</dbReference>
<dbReference type="EMBL" id="BTSY01000005">
    <property type="protein sequence ID" value="GMT26874.1"/>
    <property type="molecule type" value="Genomic_DNA"/>
</dbReference>
<feature type="domain" description="C2H2-type" evidence="3">
    <location>
        <begin position="460"/>
        <end position="491"/>
    </location>
</feature>
<keyword evidence="1" id="KW-0862">Zinc</keyword>
<organism evidence="4 5">
    <name type="scientific">Pristionchus fissidentatus</name>
    <dbReference type="NCBI Taxonomy" id="1538716"/>
    <lineage>
        <taxon>Eukaryota</taxon>
        <taxon>Metazoa</taxon>
        <taxon>Ecdysozoa</taxon>
        <taxon>Nematoda</taxon>
        <taxon>Chromadorea</taxon>
        <taxon>Rhabditida</taxon>
        <taxon>Rhabditina</taxon>
        <taxon>Diplogasteromorpha</taxon>
        <taxon>Diplogasteroidea</taxon>
        <taxon>Neodiplogasteridae</taxon>
        <taxon>Pristionchus</taxon>
    </lineage>
</organism>
<feature type="region of interest" description="Disordered" evidence="2">
    <location>
        <begin position="404"/>
        <end position="434"/>
    </location>
</feature>
<proteinExistence type="predicted"/>
<evidence type="ECO:0000313" key="4">
    <source>
        <dbReference type="EMBL" id="GMT26874.1"/>
    </source>
</evidence>
<evidence type="ECO:0000259" key="3">
    <source>
        <dbReference type="PROSITE" id="PS50157"/>
    </source>
</evidence>
<keyword evidence="1" id="KW-0863">Zinc-finger</keyword>
<comment type="caution">
    <text evidence="4">The sequence shown here is derived from an EMBL/GenBank/DDBJ whole genome shotgun (WGS) entry which is preliminary data.</text>
</comment>
<accession>A0AAV5WAL9</accession>
<dbReference type="PANTHER" id="PTHR33845:SF1">
    <property type="entry name" value="C2H2-TYPE DOMAIN-CONTAINING PROTEIN"/>
    <property type="match status" value="1"/>
</dbReference>
<evidence type="ECO:0000256" key="2">
    <source>
        <dbReference type="SAM" id="MobiDB-lite"/>
    </source>
</evidence>
<protein>
    <recommendedName>
        <fullName evidence="3">C2H2-type domain-containing protein</fullName>
    </recommendedName>
</protein>
<dbReference type="AlphaFoldDB" id="A0AAV5WAL9"/>
<keyword evidence="5" id="KW-1185">Reference proteome</keyword>
<feature type="compositionally biased region" description="Acidic residues" evidence="2">
    <location>
        <begin position="416"/>
        <end position="434"/>
    </location>
</feature>
<evidence type="ECO:0000313" key="5">
    <source>
        <dbReference type="Proteomes" id="UP001432322"/>
    </source>
</evidence>
<keyword evidence="1" id="KW-0479">Metal-binding</keyword>
<feature type="non-terminal residue" evidence="4">
    <location>
        <position position="548"/>
    </location>
</feature>
<sequence>MVERNWIDKSWHGSLRSRMLGSRQYLRTEYVIHGKEFSTVGDHCWSLALSDPDDLRFQVDCVKGPPSWIHSHNRICHRCETLQVFFGDMRATLEELAKKHKDDKKMMEEIDTLRRDNYEWEEKILKLKAHQIRTAKSEHDRVSTVGGLKEGEVQLTMDFAMKLLPHHSRESTVDWYGQRGMVWHISHALTVIKGVYHQHNFVHIFTGVRQDSATVTAIAQDVLKQLKWKGIKKVYIRSDQAGVYKSSTTIASIQSIAKELKIDVVGWYFSEAQAGKGPCDRTAAQVKRKVRNYADSGKDVLNPSAFFDAVTHNELYPGISYALVRLEGSGPKKEPKLSTIKIPDLSMFNAFTYETDALRVHRYWKIGVGKIIPYSTLPPNDAFVVYENSGGALSEEIFWNPLGQPRTRGHAQKEEINEEFDEEEEEEEDDYDFDGEDAFCDKSSESKKCEEKKKFVSALYRCPVESCAKEYLHEKDLEKHLILGNHRRRPERMNVVDYSLHSFSSFIEAVHAPTACKVVDDAVRYLTDDNENGKLQIMGWALPQRRKS</sequence>
<dbReference type="Proteomes" id="UP001432322">
    <property type="component" value="Unassembled WGS sequence"/>
</dbReference>
<reference evidence="4" key="1">
    <citation type="submission" date="2023-10" db="EMBL/GenBank/DDBJ databases">
        <title>Genome assembly of Pristionchus species.</title>
        <authorList>
            <person name="Yoshida K."/>
            <person name="Sommer R.J."/>
        </authorList>
    </citation>
    <scope>NUCLEOTIDE SEQUENCE</scope>
    <source>
        <strain evidence="4">RS5133</strain>
    </source>
</reference>
<gene>
    <name evidence="4" type="ORF">PFISCL1PPCAC_18171</name>
</gene>
<dbReference type="PROSITE" id="PS00028">
    <property type="entry name" value="ZINC_FINGER_C2H2_1"/>
    <property type="match status" value="1"/>
</dbReference>
<dbReference type="PROSITE" id="PS50157">
    <property type="entry name" value="ZINC_FINGER_C2H2_2"/>
    <property type="match status" value="1"/>
</dbReference>
<dbReference type="PANTHER" id="PTHR33845">
    <property type="entry name" value="C2H2-TYPE DOMAIN-CONTAINING PROTEIN"/>
    <property type="match status" value="1"/>
</dbReference>
<evidence type="ECO:0000256" key="1">
    <source>
        <dbReference type="PROSITE-ProRule" id="PRU00042"/>
    </source>
</evidence>